<proteinExistence type="inferred from homology"/>
<evidence type="ECO:0000259" key="4">
    <source>
        <dbReference type="Pfam" id="PF04112"/>
    </source>
</evidence>
<dbReference type="PANTHER" id="PTHR21373:SF0">
    <property type="entry name" value="N-ALPHA-ACETYLTRANSFERASE 35, NATC AUXILIARY SUBUNIT"/>
    <property type="match status" value="1"/>
</dbReference>
<evidence type="ECO:0000256" key="3">
    <source>
        <dbReference type="ARBA" id="ARBA00022490"/>
    </source>
</evidence>
<dbReference type="Proteomes" id="UP001278766">
    <property type="component" value="Unassembled WGS sequence"/>
</dbReference>
<comment type="similarity">
    <text evidence="2">Belongs to the MAK10 family.</text>
</comment>
<comment type="caution">
    <text evidence="6">The sequence shown here is derived from an EMBL/GenBank/DDBJ whole genome shotgun (WGS) entry which is preliminary data.</text>
</comment>
<dbReference type="InterPro" id="IPR007244">
    <property type="entry name" value="Naa35_N"/>
</dbReference>
<dbReference type="AlphaFoldDB" id="A0AAE0LUJ1"/>
<evidence type="ECO:0000256" key="2">
    <source>
        <dbReference type="ARBA" id="ARBA00006289"/>
    </source>
</evidence>
<reference evidence="6" key="1">
    <citation type="journal article" date="2023" name="Mol. Phylogenet. Evol.">
        <title>Genome-scale phylogeny and comparative genomics of the fungal order Sordariales.</title>
        <authorList>
            <person name="Hensen N."/>
            <person name="Bonometti L."/>
            <person name="Westerberg I."/>
            <person name="Brannstrom I.O."/>
            <person name="Guillou S."/>
            <person name="Cros-Aarteil S."/>
            <person name="Calhoun S."/>
            <person name="Haridas S."/>
            <person name="Kuo A."/>
            <person name="Mondo S."/>
            <person name="Pangilinan J."/>
            <person name="Riley R."/>
            <person name="LaButti K."/>
            <person name="Andreopoulos B."/>
            <person name="Lipzen A."/>
            <person name="Chen C."/>
            <person name="Yan M."/>
            <person name="Daum C."/>
            <person name="Ng V."/>
            <person name="Clum A."/>
            <person name="Steindorff A."/>
            <person name="Ohm R.A."/>
            <person name="Martin F."/>
            <person name="Silar P."/>
            <person name="Natvig D.O."/>
            <person name="Lalanne C."/>
            <person name="Gautier V."/>
            <person name="Ament-Velasquez S.L."/>
            <person name="Kruys A."/>
            <person name="Hutchinson M.I."/>
            <person name="Powell A.J."/>
            <person name="Barry K."/>
            <person name="Miller A.N."/>
            <person name="Grigoriev I.V."/>
            <person name="Debuchy R."/>
            <person name="Gladieux P."/>
            <person name="Hiltunen Thoren M."/>
            <person name="Johannesson H."/>
        </authorList>
    </citation>
    <scope>NUCLEOTIDE SEQUENCE</scope>
    <source>
        <strain evidence="6">CBS 168.71</strain>
    </source>
</reference>
<dbReference type="PANTHER" id="PTHR21373">
    <property type="entry name" value="GLUCOSE REPRESSIBLE PROTEIN MAK10"/>
    <property type="match status" value="1"/>
</dbReference>
<dbReference type="GeneID" id="87835161"/>
<evidence type="ECO:0000256" key="1">
    <source>
        <dbReference type="ARBA" id="ARBA00004496"/>
    </source>
</evidence>
<gene>
    <name evidence="6" type="ORF">B0H64DRAFT_136262</name>
</gene>
<evidence type="ECO:0000259" key="5">
    <source>
        <dbReference type="Pfam" id="PF25789"/>
    </source>
</evidence>
<name>A0AAE0LUJ1_9PEZI</name>
<protein>
    <submittedName>
        <fullName evidence="6">Mak10 subunit, NatC N-terminal acetyltransferase-domain-containing protein</fullName>
    </submittedName>
</protein>
<accession>A0AAE0LUJ1</accession>
<organism evidence="6 7">
    <name type="scientific">Chaetomium fimeti</name>
    <dbReference type="NCBI Taxonomy" id="1854472"/>
    <lineage>
        <taxon>Eukaryota</taxon>
        <taxon>Fungi</taxon>
        <taxon>Dikarya</taxon>
        <taxon>Ascomycota</taxon>
        <taxon>Pezizomycotina</taxon>
        <taxon>Sordariomycetes</taxon>
        <taxon>Sordariomycetidae</taxon>
        <taxon>Sordariales</taxon>
        <taxon>Chaetomiaceae</taxon>
        <taxon>Chaetomium</taxon>
    </lineage>
</organism>
<feature type="domain" description="NAA35-like TPR repeats" evidence="5">
    <location>
        <begin position="344"/>
        <end position="693"/>
    </location>
</feature>
<dbReference type="GO" id="GO:0031417">
    <property type="term" value="C:NatC complex"/>
    <property type="evidence" value="ECO:0007669"/>
    <property type="project" value="InterPro"/>
</dbReference>
<dbReference type="EMBL" id="JAUEPN010000003">
    <property type="protein sequence ID" value="KAK3298023.1"/>
    <property type="molecule type" value="Genomic_DNA"/>
</dbReference>
<dbReference type="Pfam" id="PF04112">
    <property type="entry name" value="Mak10"/>
    <property type="match status" value="1"/>
</dbReference>
<dbReference type="RefSeq" id="XP_062661537.1">
    <property type="nucleotide sequence ID" value="XM_062798213.1"/>
</dbReference>
<evidence type="ECO:0000313" key="7">
    <source>
        <dbReference type="Proteomes" id="UP001278766"/>
    </source>
</evidence>
<dbReference type="Pfam" id="PF25789">
    <property type="entry name" value="TPR_NAA35"/>
    <property type="match status" value="1"/>
</dbReference>
<comment type="subcellular location">
    <subcellularLocation>
        <location evidence="1">Cytoplasm</location>
    </subcellularLocation>
</comment>
<sequence length="789" mass="88790">MNPLHDAEATLSRELMDFGISNPNPGPHFDAFEEPPPPPMITSEGVVTTDITQKFLSATTALKPGELVKDDFFTLFESVGALEIMDPKMDSGCLAPGESLDDDYDVTRPLLPAEVVGIIDQLLSLEMAWHLGYPLSQTLFTSVYVEKMLHPAPKTLEGADFIRDRTADSPRDPMHAVLRAYCLGLLKSCYYVNERIKFEHSYEEEDFVTNPYNRSLLETIDRYEIRDEIMVARKIIHDVSHTLTDELAHALGFRLELRSAFLRAIELSELRSDPESLSLPWSQMQGVWEVVNKTRHLGKPVPEAFSTKIQRRLASTMPPRPIVQPSAEETHEHFKKLIADGINVLNVLHYSDSQSLLNFVLTFQAQKPQPLVYIRAILQNFLFHDMIILGHLSIRQVLDDDLSIVVLPSSLLLDRDNDSVEAPHHPRYAIAHQMELFRQRAAQSYLDIFRAFCQNRCRVRRTLFHSLQDWEMVQVDAEEIDQLLQLQTEEKPVTYPPLGGVPSHSLPLSSWAYHYKLRLMEWTVQLGFELEIYQPDELAGMYWYLSHLSHTRVLHLERINFFTAQRLEPPGAASSSKTRPPAPSPQLTRSKSYLHLATREAAATSDLADALSQLYTALRRLDLITPPPRPYSTDALRYEVRMKPFAPIGLPTLPSFEEFARAVDRPDVPTALQLLEGAGRAAGRVRAALEGLARLGADEAFAVGCFERWRGGVREWNRAAIAVGLAVAVVRRVVEEVGDGGGASGGGEGGEGGKGVKGVKERLSVLVPKPEEGYHEWWIVPKVVEREKV</sequence>
<reference evidence="6" key="2">
    <citation type="submission" date="2023-06" db="EMBL/GenBank/DDBJ databases">
        <authorList>
            <consortium name="Lawrence Berkeley National Laboratory"/>
            <person name="Haridas S."/>
            <person name="Hensen N."/>
            <person name="Bonometti L."/>
            <person name="Westerberg I."/>
            <person name="Brannstrom I.O."/>
            <person name="Guillou S."/>
            <person name="Cros-Aarteil S."/>
            <person name="Calhoun S."/>
            <person name="Kuo A."/>
            <person name="Mondo S."/>
            <person name="Pangilinan J."/>
            <person name="Riley R."/>
            <person name="Labutti K."/>
            <person name="Andreopoulos B."/>
            <person name="Lipzen A."/>
            <person name="Chen C."/>
            <person name="Yanf M."/>
            <person name="Daum C."/>
            <person name="Ng V."/>
            <person name="Clum A."/>
            <person name="Steindorff A."/>
            <person name="Ohm R."/>
            <person name="Martin F."/>
            <person name="Silar P."/>
            <person name="Natvig D."/>
            <person name="Lalanne C."/>
            <person name="Gautier V."/>
            <person name="Ament-Velasquez S.L."/>
            <person name="Kruys A."/>
            <person name="Hutchinson M.I."/>
            <person name="Powell A.J."/>
            <person name="Barry K."/>
            <person name="Miller A.N."/>
            <person name="Grigoriev I.V."/>
            <person name="Debuchy R."/>
            <person name="Gladieux P."/>
            <person name="Thoren M.H."/>
            <person name="Johannesson H."/>
        </authorList>
    </citation>
    <scope>NUCLEOTIDE SEQUENCE</scope>
    <source>
        <strain evidence="6">CBS 168.71</strain>
    </source>
</reference>
<dbReference type="InterPro" id="IPR057983">
    <property type="entry name" value="NAA35-like_N"/>
</dbReference>
<dbReference type="InterPro" id="IPR057982">
    <property type="entry name" value="TPR_NAA35"/>
</dbReference>
<keyword evidence="7" id="KW-1185">Reference proteome</keyword>
<keyword evidence="3" id="KW-0963">Cytoplasm</keyword>
<evidence type="ECO:0000313" key="6">
    <source>
        <dbReference type="EMBL" id="KAK3298023.1"/>
    </source>
</evidence>
<feature type="domain" description="NAA35-like N-terminal" evidence="4">
    <location>
        <begin position="64"/>
        <end position="226"/>
    </location>
</feature>